<organism evidence="7 8">
    <name type="scientific">Pseudonocardia asaccharolytica DSM 44247 = NBRC 16224</name>
    <dbReference type="NCBI Taxonomy" id="1123024"/>
    <lineage>
        <taxon>Bacteria</taxon>
        <taxon>Bacillati</taxon>
        <taxon>Actinomycetota</taxon>
        <taxon>Actinomycetes</taxon>
        <taxon>Pseudonocardiales</taxon>
        <taxon>Pseudonocardiaceae</taxon>
        <taxon>Pseudonocardia</taxon>
    </lineage>
</organism>
<dbReference type="InterPro" id="IPR036922">
    <property type="entry name" value="Rieske_2Fe-2S_sf"/>
</dbReference>
<keyword evidence="3" id="KW-0560">Oxidoreductase</keyword>
<evidence type="ECO:0000256" key="5">
    <source>
        <dbReference type="ARBA" id="ARBA00023014"/>
    </source>
</evidence>
<dbReference type="Pfam" id="PF11723">
    <property type="entry name" value="Aromatic_hydrox"/>
    <property type="match status" value="1"/>
</dbReference>
<dbReference type="STRING" id="1123024.GCA_000423625_02365"/>
<evidence type="ECO:0000313" key="7">
    <source>
        <dbReference type="EMBL" id="GEL17926.1"/>
    </source>
</evidence>
<evidence type="ECO:0000256" key="3">
    <source>
        <dbReference type="ARBA" id="ARBA00023002"/>
    </source>
</evidence>
<dbReference type="EMBL" id="BJVI01000013">
    <property type="protein sequence ID" value="GEL17926.1"/>
    <property type="molecule type" value="Genomic_DNA"/>
</dbReference>
<dbReference type="Gene3D" id="2.20.25.10">
    <property type="match status" value="1"/>
</dbReference>
<accession>A0A511CZG2</accession>
<evidence type="ECO:0000259" key="6">
    <source>
        <dbReference type="PROSITE" id="PS51296"/>
    </source>
</evidence>
<name>A0A511CZG2_9PSEU</name>
<evidence type="ECO:0000256" key="4">
    <source>
        <dbReference type="ARBA" id="ARBA00023004"/>
    </source>
</evidence>
<dbReference type="GO" id="GO:0046872">
    <property type="term" value="F:metal ion binding"/>
    <property type="evidence" value="ECO:0007669"/>
    <property type="project" value="UniProtKB-KW"/>
</dbReference>
<feature type="domain" description="Rieske" evidence="6">
    <location>
        <begin position="35"/>
        <end position="141"/>
    </location>
</feature>
<dbReference type="PROSITE" id="PS51296">
    <property type="entry name" value="RIESKE"/>
    <property type="match status" value="1"/>
</dbReference>
<keyword evidence="4" id="KW-0408">Iron</keyword>
<gene>
    <name evidence="7" type="ORF">PA7_17630</name>
</gene>
<dbReference type="InterPro" id="IPR021028">
    <property type="entry name" value="Homotrim_ring_OHase_catalytic"/>
</dbReference>
<dbReference type="SUPFAM" id="SSF50022">
    <property type="entry name" value="ISP domain"/>
    <property type="match status" value="1"/>
</dbReference>
<keyword evidence="5" id="KW-0411">Iron-sulfur</keyword>
<reference evidence="7 8" key="1">
    <citation type="submission" date="2019-07" db="EMBL/GenBank/DDBJ databases">
        <title>Whole genome shotgun sequence of Pseudonocardia asaccharolytica NBRC 16224.</title>
        <authorList>
            <person name="Hosoyama A."/>
            <person name="Uohara A."/>
            <person name="Ohji S."/>
            <person name="Ichikawa N."/>
        </authorList>
    </citation>
    <scope>NUCLEOTIDE SEQUENCE [LARGE SCALE GENOMIC DNA]</scope>
    <source>
        <strain evidence="7 8">NBRC 16224</strain>
    </source>
</reference>
<evidence type="ECO:0000256" key="2">
    <source>
        <dbReference type="ARBA" id="ARBA00022723"/>
    </source>
</evidence>
<evidence type="ECO:0000256" key="1">
    <source>
        <dbReference type="ARBA" id="ARBA00022714"/>
    </source>
</evidence>
<keyword evidence="1" id="KW-0001">2Fe-2S</keyword>
<dbReference type="GO" id="GO:0051537">
    <property type="term" value="F:2 iron, 2 sulfur cluster binding"/>
    <property type="evidence" value="ECO:0007669"/>
    <property type="project" value="UniProtKB-KW"/>
</dbReference>
<dbReference type="Pfam" id="PF00355">
    <property type="entry name" value="Rieske"/>
    <property type="match status" value="1"/>
</dbReference>
<keyword evidence="8" id="KW-1185">Reference proteome</keyword>
<dbReference type="GO" id="GO:0004497">
    <property type="term" value="F:monooxygenase activity"/>
    <property type="evidence" value="ECO:0007669"/>
    <property type="project" value="UniProtKB-ARBA"/>
</dbReference>
<dbReference type="Gene3D" id="2.20.25.680">
    <property type="match status" value="1"/>
</dbReference>
<dbReference type="InterPro" id="IPR050584">
    <property type="entry name" value="Cholesterol_7-desaturase"/>
</dbReference>
<dbReference type="GO" id="GO:0016705">
    <property type="term" value="F:oxidoreductase activity, acting on paired donors, with incorporation or reduction of molecular oxygen"/>
    <property type="evidence" value="ECO:0007669"/>
    <property type="project" value="UniProtKB-ARBA"/>
</dbReference>
<keyword evidence="2" id="KW-0479">Metal-binding</keyword>
<dbReference type="Proteomes" id="UP000321328">
    <property type="component" value="Unassembled WGS sequence"/>
</dbReference>
<dbReference type="PANTHER" id="PTHR21266:SF59">
    <property type="entry name" value="BLR4922 PROTEIN"/>
    <property type="match status" value="1"/>
</dbReference>
<dbReference type="PANTHER" id="PTHR21266">
    <property type="entry name" value="IRON-SULFUR DOMAIN CONTAINING PROTEIN"/>
    <property type="match status" value="1"/>
</dbReference>
<comment type="caution">
    <text evidence="7">The sequence shown here is derived from an EMBL/GenBank/DDBJ whole genome shotgun (WGS) entry which is preliminary data.</text>
</comment>
<dbReference type="SUPFAM" id="SSF55961">
    <property type="entry name" value="Bet v1-like"/>
    <property type="match status" value="1"/>
</dbReference>
<dbReference type="InterPro" id="IPR017941">
    <property type="entry name" value="Rieske_2Fe-2S"/>
</dbReference>
<dbReference type="Gene3D" id="3.90.380.10">
    <property type="entry name" value="Naphthalene 1,2-dioxygenase Alpha Subunit, Chain A, domain 1"/>
    <property type="match status" value="1"/>
</dbReference>
<dbReference type="AlphaFoldDB" id="A0A511CZG2"/>
<evidence type="ECO:0000313" key="8">
    <source>
        <dbReference type="Proteomes" id="UP000321328"/>
    </source>
</evidence>
<sequence length="404" mass="45753">MSVANSMDVGSAVSKVSKRQYEPYLKASWGLLNHWYPALFSSELGENEVKGVTICGVPLILRRVHGKVHVLRDQCVHRGVRMSIRPMCLTDDTITCWYHGYTYNMETGRLETIIAAPDDEIVGTTGIQVFPVEEVNNLIYVFVGEPGYEPIPELRLDLPPKLENPVHPVAHPLDTDTMILGVRRTANANWRLGVENGFDPGHQMLHRDAAIVLARDTALPLGINPTDPRAITAYEDEDGPKGMMNEWNSGFYDLVMANERLNIKAAGNNPTVGLRTSMYLPGVLMVENWPAYGLAQYEWFVPIDDKTHEYWSVIAAKASTEEERKRFQYDFDYLWRDQALIAFNADDVFAREAMENFYEEGGPGWDDEQLCGMDAIIVAWRKLVSRHAREIQKPQRNPSPKLAE</sequence>
<protein>
    <recommendedName>
        <fullName evidence="6">Rieske domain-containing protein</fullName>
    </recommendedName>
</protein>
<proteinExistence type="predicted"/>